<organism evidence="15 16">
    <name type="scientific">Rhizophlyctis rosea</name>
    <dbReference type="NCBI Taxonomy" id="64517"/>
    <lineage>
        <taxon>Eukaryota</taxon>
        <taxon>Fungi</taxon>
        <taxon>Fungi incertae sedis</taxon>
        <taxon>Chytridiomycota</taxon>
        <taxon>Chytridiomycota incertae sedis</taxon>
        <taxon>Chytridiomycetes</taxon>
        <taxon>Rhizophlyctidales</taxon>
        <taxon>Rhizophlyctidaceae</taxon>
        <taxon>Rhizophlyctis</taxon>
    </lineage>
</organism>
<keyword evidence="8" id="KW-0007">Acetylation</keyword>
<proteinExistence type="inferred from homology"/>
<evidence type="ECO:0000256" key="1">
    <source>
        <dbReference type="ARBA" id="ARBA00004300"/>
    </source>
</evidence>
<dbReference type="PANTHER" id="PTHR13034:SF2">
    <property type="entry name" value="DYNACTIN SUBUNIT 4"/>
    <property type="match status" value="1"/>
</dbReference>
<protein>
    <recommendedName>
        <fullName evidence="12">Dynactin subunit 4</fullName>
    </recommendedName>
</protein>
<reference evidence="15" key="1">
    <citation type="submission" date="2020-05" db="EMBL/GenBank/DDBJ databases">
        <title>Phylogenomic resolution of chytrid fungi.</title>
        <authorList>
            <person name="Stajich J.E."/>
            <person name="Amses K."/>
            <person name="Simmons R."/>
            <person name="Seto K."/>
            <person name="Myers J."/>
            <person name="Bonds A."/>
            <person name="Quandt C.A."/>
            <person name="Barry K."/>
            <person name="Liu P."/>
            <person name="Grigoriev I."/>
            <person name="Longcore J.E."/>
            <person name="James T.Y."/>
        </authorList>
    </citation>
    <scope>NUCLEOTIDE SEQUENCE</scope>
    <source>
        <strain evidence="15">JEL0318</strain>
    </source>
</reference>
<keyword evidence="4" id="KW-0963">Cytoplasm</keyword>
<comment type="subunit">
    <text evidence="13">Subunit of dynactin, a multiprotein complex part of a tripartite complex with dynein and a adapter, such as BICDL1, BICD2 or HOOK3. The dynactin complex is built around ACTR1A/ACTB filament and consists of an actin-related filament composed of a shoulder domain, a pointed end and a barbed end. Its length is defined by its flexible shoulder domain. The soulder is composed of 2 DCTN1 subunits, 4 DCTN2 and 2 DCTN3. The 4 DCNT2 (via N-terminus) bind the ACTR1A filament and act as molecular rulers to determine the length. The pointed end is important for binding dynein-dynactin cargo adapters. Consists of 4 subunits: ACTR10, DCNT4, DCTN5 and DCTN6. The barbed end is composed of a CAPZA1:CAPZB heterodimers, which binds ACTR1A/ACTB filament and dynactin and stabilizes dynactin. Interacts with ATP7B, but not ATP7A, in a copper-dependent manner. Interacts with ANK2; this interaction is required for localization at costameres. Interacts with N4BP2L1.</text>
</comment>
<evidence type="ECO:0000256" key="4">
    <source>
        <dbReference type="ARBA" id="ARBA00022490"/>
    </source>
</evidence>
<accession>A0AAD5X5K1</accession>
<feature type="compositionally biased region" description="Gly residues" evidence="14">
    <location>
        <begin position="126"/>
        <end position="136"/>
    </location>
</feature>
<dbReference type="Proteomes" id="UP001212841">
    <property type="component" value="Unassembled WGS sequence"/>
</dbReference>
<evidence type="ECO:0000256" key="10">
    <source>
        <dbReference type="ARBA" id="ARBA00023212"/>
    </source>
</evidence>
<evidence type="ECO:0000313" key="16">
    <source>
        <dbReference type="Proteomes" id="UP001212841"/>
    </source>
</evidence>
<evidence type="ECO:0000256" key="9">
    <source>
        <dbReference type="ARBA" id="ARBA00023054"/>
    </source>
</evidence>
<dbReference type="GO" id="GO:0005869">
    <property type="term" value="C:dynactin complex"/>
    <property type="evidence" value="ECO:0007669"/>
    <property type="project" value="InterPro"/>
</dbReference>
<dbReference type="Pfam" id="PF05502">
    <property type="entry name" value="Dynactin_p62"/>
    <property type="match status" value="2"/>
</dbReference>
<feature type="compositionally biased region" description="Low complexity" evidence="14">
    <location>
        <begin position="315"/>
        <end position="329"/>
    </location>
</feature>
<dbReference type="PANTHER" id="PTHR13034">
    <property type="entry name" value="DYNACTIN P62 SUBUNIT"/>
    <property type="match status" value="1"/>
</dbReference>
<gene>
    <name evidence="15" type="ORF">HK097_007970</name>
</gene>
<evidence type="ECO:0000313" key="15">
    <source>
        <dbReference type="EMBL" id="KAJ3056138.1"/>
    </source>
</evidence>
<name>A0AAD5X5K1_9FUNG</name>
<keyword evidence="9" id="KW-0175">Coiled coil</keyword>
<evidence type="ECO:0000256" key="5">
    <source>
        <dbReference type="ARBA" id="ARBA00022499"/>
    </source>
</evidence>
<evidence type="ECO:0000256" key="3">
    <source>
        <dbReference type="ARBA" id="ARBA00004657"/>
    </source>
</evidence>
<evidence type="ECO:0000256" key="6">
    <source>
        <dbReference type="ARBA" id="ARBA00022553"/>
    </source>
</evidence>
<keyword evidence="5" id="KW-1017">Isopeptide bond</keyword>
<dbReference type="EMBL" id="JADGJD010000044">
    <property type="protein sequence ID" value="KAJ3056138.1"/>
    <property type="molecule type" value="Genomic_DNA"/>
</dbReference>
<evidence type="ECO:0000256" key="14">
    <source>
        <dbReference type="SAM" id="MobiDB-lite"/>
    </source>
</evidence>
<comment type="similarity">
    <text evidence="11">Belongs to the dynactin subunit 4 family.</text>
</comment>
<dbReference type="GO" id="GO:0001725">
    <property type="term" value="C:stress fiber"/>
    <property type="evidence" value="ECO:0007669"/>
    <property type="project" value="UniProtKB-SubCell"/>
</dbReference>
<dbReference type="InterPro" id="IPR008603">
    <property type="entry name" value="DCTN4"/>
</dbReference>
<dbReference type="AlphaFoldDB" id="A0AAD5X5K1"/>
<feature type="region of interest" description="Disordered" evidence="14">
    <location>
        <begin position="388"/>
        <end position="410"/>
    </location>
</feature>
<keyword evidence="7" id="KW-0832">Ubl conjugation</keyword>
<feature type="region of interest" description="Disordered" evidence="14">
    <location>
        <begin position="120"/>
        <end position="147"/>
    </location>
</feature>
<evidence type="ECO:0000256" key="7">
    <source>
        <dbReference type="ARBA" id="ARBA00022843"/>
    </source>
</evidence>
<feature type="compositionally biased region" description="Basic and acidic residues" evidence="14">
    <location>
        <begin position="397"/>
        <end position="406"/>
    </location>
</feature>
<keyword evidence="10" id="KW-0206">Cytoskeleton</keyword>
<evidence type="ECO:0000256" key="11">
    <source>
        <dbReference type="ARBA" id="ARBA00034776"/>
    </source>
</evidence>
<evidence type="ECO:0000256" key="2">
    <source>
        <dbReference type="ARBA" id="ARBA00004529"/>
    </source>
</evidence>
<comment type="caution">
    <text evidence="15">The sequence shown here is derived from an EMBL/GenBank/DDBJ whole genome shotgun (WGS) entry which is preliminary data.</text>
</comment>
<evidence type="ECO:0000256" key="13">
    <source>
        <dbReference type="ARBA" id="ARBA00093507"/>
    </source>
</evidence>
<evidence type="ECO:0000256" key="12">
    <source>
        <dbReference type="ARBA" id="ARBA00034864"/>
    </source>
</evidence>
<comment type="subcellular location">
    <subcellularLocation>
        <location evidence="1">Cytoplasm</location>
        <location evidence="1">Cytoskeleton</location>
        <location evidence="1">Microtubule organizing center</location>
        <location evidence="1">Centrosome</location>
    </subcellularLocation>
    <subcellularLocation>
        <location evidence="2">Cytoplasm</location>
        <location evidence="2">Cytoskeleton</location>
        <location evidence="2">Stress fiber</location>
    </subcellularLocation>
    <subcellularLocation>
        <location evidence="3">Cytoplasm</location>
        <location evidence="3">Myofibril</location>
    </subcellularLocation>
</comment>
<feature type="region of interest" description="Disordered" evidence="14">
    <location>
        <begin position="315"/>
        <end position="368"/>
    </location>
</feature>
<evidence type="ECO:0000256" key="8">
    <source>
        <dbReference type="ARBA" id="ARBA00022990"/>
    </source>
</evidence>
<keyword evidence="16" id="KW-1185">Reference proteome</keyword>
<keyword evidence="6" id="KW-0597">Phosphoprotein</keyword>
<feature type="compositionally biased region" description="Basic and acidic residues" evidence="14">
    <location>
        <begin position="350"/>
        <end position="368"/>
    </location>
</feature>
<sequence length="425" mass="46794">MSVVEPGSNSLLDAGGRPATPSAAANIHFLTCVVCRWDSLEIGLKFERPTGLAMQLQKTEEHRAEVKEFDHLREHFEKLLRSSSPAGPSSTLLRGVGATSLNLPSSLLASIPGLSSFSDFRSKTSGNGGGAPGGQKGDQRISPYEPLVVPPEVSGYEERQIQATRTSDQVTTLTQRLNQLEDQPQLKGSLRPQRIQLRTKRSKRCRKCEHILIKPEQKAQITRFKIKLLATDYIPTITIAYPFPTLPLQPDVPVNIILKFTNPNDEDLEILLATTNTAPAEDDVQARPPGHCDVTILAPNFAVSAYNEIWEYDDPASPNSPSNAASALPGVHERRRNHTSVVLQVVPRKPPRERNDKDKQSRDERRVEFPLLVNSTRVIKGTALTGQKLADAAESSETGKKEDQEGTRTITDSFWVMVGVGDMSN</sequence>